<accession>A0A9X2I778</accession>
<reference evidence="1" key="1">
    <citation type="submission" date="2022-05" db="EMBL/GenBank/DDBJ databases">
        <authorList>
            <person name="Sun H.-N."/>
        </authorList>
    </citation>
    <scope>NUCLEOTIDE SEQUENCE</scope>
    <source>
        <strain evidence="1">HB14</strain>
    </source>
</reference>
<keyword evidence="2" id="KW-1185">Reference proteome</keyword>
<reference evidence="1" key="2">
    <citation type="submission" date="2023-01" db="EMBL/GenBank/DDBJ databases">
        <title>Gilvimarinus xylanilyticus HB14 isolated from Caulerpa lentillifera aquaculture base in Hainan, China.</title>
        <authorList>
            <person name="Zhang Y.-J."/>
        </authorList>
    </citation>
    <scope>NUCLEOTIDE SEQUENCE</scope>
    <source>
        <strain evidence="1">HB14</strain>
    </source>
</reference>
<sequence>MDIERYIPHRLPMRLIDRLVLSEPDKVVTEATISTDNAFYAAVQQGVPAWTGIEFMAQTAAVWLGLADERAGRSIEPAFLISARQYHAHQPVFALGQVLRVEVKVGLFEAQIVSFSGRIVDAGDPQWVLADAEFSAFRPDDPDAYLAASEPPGLESS</sequence>
<dbReference type="RefSeq" id="WP_253968418.1">
    <property type="nucleotide sequence ID" value="NZ_JAMFTH010000004.1"/>
</dbReference>
<evidence type="ECO:0000313" key="2">
    <source>
        <dbReference type="Proteomes" id="UP001139319"/>
    </source>
</evidence>
<dbReference type="Gene3D" id="3.10.129.10">
    <property type="entry name" value="Hotdog Thioesterase"/>
    <property type="match status" value="1"/>
</dbReference>
<dbReference type="Pfam" id="PF22817">
    <property type="entry name" value="ApeP-like"/>
    <property type="match status" value="1"/>
</dbReference>
<dbReference type="InterPro" id="IPR029069">
    <property type="entry name" value="HotDog_dom_sf"/>
</dbReference>
<dbReference type="AlphaFoldDB" id="A0A9X2I778"/>
<name>A0A9X2I778_9GAMM</name>
<comment type="caution">
    <text evidence="1">The sequence shown here is derived from an EMBL/GenBank/DDBJ whole genome shotgun (WGS) entry which is preliminary data.</text>
</comment>
<dbReference type="SUPFAM" id="SSF54637">
    <property type="entry name" value="Thioesterase/thiol ester dehydrase-isomerase"/>
    <property type="match status" value="1"/>
</dbReference>
<evidence type="ECO:0000313" key="1">
    <source>
        <dbReference type="EMBL" id="MCP8900122.1"/>
    </source>
</evidence>
<gene>
    <name evidence="1" type="ORF">M6D89_12505</name>
</gene>
<proteinExistence type="predicted"/>
<evidence type="ECO:0008006" key="3">
    <source>
        <dbReference type="Google" id="ProtNLM"/>
    </source>
</evidence>
<organism evidence="1 2">
    <name type="scientific">Gilvimarinus xylanilyticus</name>
    <dbReference type="NCBI Taxonomy" id="2944139"/>
    <lineage>
        <taxon>Bacteria</taxon>
        <taxon>Pseudomonadati</taxon>
        <taxon>Pseudomonadota</taxon>
        <taxon>Gammaproteobacteria</taxon>
        <taxon>Cellvibrionales</taxon>
        <taxon>Cellvibrionaceae</taxon>
        <taxon>Gilvimarinus</taxon>
    </lineage>
</organism>
<dbReference type="EMBL" id="JAMFTH010000004">
    <property type="protein sequence ID" value="MCP8900122.1"/>
    <property type="molecule type" value="Genomic_DNA"/>
</dbReference>
<dbReference type="Proteomes" id="UP001139319">
    <property type="component" value="Unassembled WGS sequence"/>
</dbReference>
<dbReference type="InterPro" id="IPR016776">
    <property type="entry name" value="ApeP-like_dehydratase"/>
</dbReference>
<protein>
    <recommendedName>
        <fullName evidence="3">3-hydroxylacyl-ACP dehydratase</fullName>
    </recommendedName>
</protein>
<dbReference type="PIRSF" id="PIRSF020565">
    <property type="entry name" value="3Ho_Ac_ACP_DH_prd"/>
    <property type="match status" value="1"/>
</dbReference>